<keyword evidence="4" id="KW-0046">Antibiotic resistance</keyword>
<dbReference type="EC" id="2.3.1.-" evidence="4"/>
<dbReference type="InterPro" id="IPR028345">
    <property type="entry name" value="Antibiotic_NAT-like"/>
</dbReference>
<dbReference type="PANTHER" id="PTHR11104">
    <property type="entry name" value="AMINOGLYCOSIDE N3-ACETYLTRANSFERASE"/>
    <property type="match status" value="1"/>
</dbReference>
<accession>A0A1G6GJA7</accession>
<evidence type="ECO:0000256" key="3">
    <source>
        <dbReference type="ARBA" id="ARBA00023315"/>
    </source>
</evidence>
<dbReference type="InterPro" id="IPR003679">
    <property type="entry name" value="Amioglycoside_AcTrfase"/>
</dbReference>
<dbReference type="GO" id="GO:0046677">
    <property type="term" value="P:response to antibiotic"/>
    <property type="evidence" value="ECO:0007669"/>
    <property type="project" value="UniProtKB-KW"/>
</dbReference>
<protein>
    <recommendedName>
        <fullName evidence="4">Aminoglycoside N(3)-acetyltransferase</fullName>
        <ecNumber evidence="4">2.3.1.-</ecNumber>
    </recommendedName>
</protein>
<name>A0A1G6GJA7_9BACI</name>
<dbReference type="PANTHER" id="PTHR11104:SF0">
    <property type="entry name" value="SPBETA PROPHAGE-DERIVED AMINOGLYCOSIDE N(3')-ACETYLTRANSFERASE-LIKE PROTEIN YOKD"/>
    <property type="match status" value="1"/>
</dbReference>
<keyword evidence="3 4" id="KW-0012">Acyltransferase</keyword>
<sequence>MQKLVNETKQMNTIDSLVEDFRNIGLKEGMTVLVHSSLSSMGWTNGGAKSVIDALIQVLTEEGTIVMPTQSADLSDPSEWEAPSVPELWWPSIRQTMPAYDPNTTPTMGMGTIVDVFRTYPNVKRSAHPAVSFAAWGKHKDEIIDDHALDFGLGEHSPLARLYELEASVLLIGTTFETNTAFHLGEYRVESPKIIKKAAPIMEQGQRKWVEYDEIEFQEELFPEIGYLLQENTPLINKKIGQADSYLFAFRDAVDTSAHYFNQKR</sequence>
<proteinExistence type="inferred from homology"/>
<dbReference type="EMBL" id="FMYI01000001">
    <property type="protein sequence ID" value="SDB81923.1"/>
    <property type="molecule type" value="Genomic_DNA"/>
</dbReference>
<dbReference type="STRING" id="1612202.SAMN05421734_101151"/>
<evidence type="ECO:0000256" key="1">
    <source>
        <dbReference type="ARBA" id="ARBA00006383"/>
    </source>
</evidence>
<evidence type="ECO:0000256" key="4">
    <source>
        <dbReference type="RuleBase" id="RU365031"/>
    </source>
</evidence>
<dbReference type="SUPFAM" id="SSF110710">
    <property type="entry name" value="TTHA0583/YokD-like"/>
    <property type="match status" value="1"/>
</dbReference>
<dbReference type="AlphaFoldDB" id="A0A1G6GJA7"/>
<comment type="similarity">
    <text evidence="1 4">Belongs to the antibiotic N-acetyltransferase family.</text>
</comment>
<dbReference type="Pfam" id="PF02522">
    <property type="entry name" value="Antibiotic_NAT"/>
    <property type="match status" value="1"/>
</dbReference>
<dbReference type="OrthoDB" id="7330654at2"/>
<dbReference type="GO" id="GO:0046353">
    <property type="term" value="F:aminoglycoside 3-N-acetyltransferase activity"/>
    <property type="evidence" value="ECO:0007669"/>
    <property type="project" value="UniProtKB-EC"/>
</dbReference>
<reference evidence="6" key="1">
    <citation type="submission" date="2016-09" db="EMBL/GenBank/DDBJ databases">
        <authorList>
            <person name="Varghese N."/>
            <person name="Submissions S."/>
        </authorList>
    </citation>
    <scope>NUCLEOTIDE SEQUENCE [LARGE SCALE GENOMIC DNA]</scope>
    <source>
        <strain evidence="6">S5</strain>
    </source>
</reference>
<evidence type="ECO:0000313" key="5">
    <source>
        <dbReference type="EMBL" id="SDB81923.1"/>
    </source>
</evidence>
<organism evidence="5 6">
    <name type="scientific">Pelagirhabdus alkalitolerans</name>
    <dbReference type="NCBI Taxonomy" id="1612202"/>
    <lineage>
        <taxon>Bacteria</taxon>
        <taxon>Bacillati</taxon>
        <taxon>Bacillota</taxon>
        <taxon>Bacilli</taxon>
        <taxon>Bacillales</taxon>
        <taxon>Bacillaceae</taxon>
        <taxon>Pelagirhabdus</taxon>
    </lineage>
</organism>
<dbReference type="RefSeq" id="WP_090791838.1">
    <property type="nucleotide sequence ID" value="NZ_FMYI01000001.1"/>
</dbReference>
<keyword evidence="6" id="KW-1185">Reference proteome</keyword>
<gene>
    <name evidence="5" type="ORF">SAMN05421734_101151</name>
</gene>
<dbReference type="Proteomes" id="UP000242949">
    <property type="component" value="Unassembled WGS sequence"/>
</dbReference>
<comment type="catalytic activity">
    <reaction evidence="4">
        <text>a 2-deoxystreptamine antibiotic + acetyl-CoA = an N(3)-acetyl-2-deoxystreptamine antibiotic + CoA + H(+)</text>
        <dbReference type="Rhea" id="RHEA:12665"/>
        <dbReference type="ChEBI" id="CHEBI:15378"/>
        <dbReference type="ChEBI" id="CHEBI:57287"/>
        <dbReference type="ChEBI" id="CHEBI:57288"/>
        <dbReference type="ChEBI" id="CHEBI:57921"/>
        <dbReference type="ChEBI" id="CHEBI:77452"/>
        <dbReference type="EC" id="2.3.1.81"/>
    </reaction>
</comment>
<evidence type="ECO:0000313" key="6">
    <source>
        <dbReference type="Proteomes" id="UP000242949"/>
    </source>
</evidence>
<evidence type="ECO:0000256" key="2">
    <source>
        <dbReference type="ARBA" id="ARBA00022679"/>
    </source>
</evidence>
<keyword evidence="2 4" id="KW-0808">Transferase</keyword>